<name>A0A1R3IH43_9ROSI</name>
<accession>A0A1R3IH43</accession>
<sequence length="64" mass="7546">MTKAQRHQNAIRFETAPIPQPRQGRYRFPQFIIARLWPRTTVPDPELLSSHLSGRNMHNFCESN</sequence>
<evidence type="ECO:0000313" key="3">
    <source>
        <dbReference type="Proteomes" id="UP000187203"/>
    </source>
</evidence>
<dbReference type="AlphaFoldDB" id="A0A1R3IH43"/>
<evidence type="ECO:0000256" key="1">
    <source>
        <dbReference type="SAM" id="MobiDB-lite"/>
    </source>
</evidence>
<gene>
    <name evidence="2" type="ORF">COLO4_23362</name>
</gene>
<proteinExistence type="predicted"/>
<organism evidence="2 3">
    <name type="scientific">Corchorus olitorius</name>
    <dbReference type="NCBI Taxonomy" id="93759"/>
    <lineage>
        <taxon>Eukaryota</taxon>
        <taxon>Viridiplantae</taxon>
        <taxon>Streptophyta</taxon>
        <taxon>Embryophyta</taxon>
        <taxon>Tracheophyta</taxon>
        <taxon>Spermatophyta</taxon>
        <taxon>Magnoliopsida</taxon>
        <taxon>eudicotyledons</taxon>
        <taxon>Gunneridae</taxon>
        <taxon>Pentapetalae</taxon>
        <taxon>rosids</taxon>
        <taxon>malvids</taxon>
        <taxon>Malvales</taxon>
        <taxon>Malvaceae</taxon>
        <taxon>Grewioideae</taxon>
        <taxon>Apeibeae</taxon>
        <taxon>Corchorus</taxon>
    </lineage>
</organism>
<dbReference type="EMBL" id="AWUE01018187">
    <property type="protein sequence ID" value="OMO81916.1"/>
    <property type="molecule type" value="Genomic_DNA"/>
</dbReference>
<protein>
    <submittedName>
        <fullName evidence="2">Uncharacterized protein</fullName>
    </submittedName>
</protein>
<dbReference type="Proteomes" id="UP000187203">
    <property type="component" value="Unassembled WGS sequence"/>
</dbReference>
<keyword evidence="3" id="KW-1185">Reference proteome</keyword>
<comment type="caution">
    <text evidence="2">The sequence shown here is derived from an EMBL/GenBank/DDBJ whole genome shotgun (WGS) entry which is preliminary data.</text>
</comment>
<reference evidence="3" key="1">
    <citation type="submission" date="2013-09" db="EMBL/GenBank/DDBJ databases">
        <title>Corchorus olitorius genome sequencing.</title>
        <authorList>
            <person name="Alam M."/>
            <person name="Haque M.S."/>
            <person name="Islam M.S."/>
            <person name="Emdad E.M."/>
            <person name="Islam M.M."/>
            <person name="Ahmed B."/>
            <person name="Halim A."/>
            <person name="Hossen Q.M.M."/>
            <person name="Hossain M.Z."/>
            <person name="Ahmed R."/>
            <person name="Khan M.M."/>
            <person name="Islam R."/>
            <person name="Rashid M.M."/>
            <person name="Khan S.A."/>
            <person name="Rahman M.S."/>
            <person name="Alam M."/>
            <person name="Yahiya A.S."/>
            <person name="Khan M.S."/>
            <person name="Azam M.S."/>
            <person name="Haque T."/>
            <person name="Lashkar M.Z.H."/>
            <person name="Akhand A.I."/>
            <person name="Morshed G."/>
            <person name="Roy S."/>
            <person name="Uddin K.S."/>
            <person name="Rabeya T."/>
            <person name="Hossain A.S."/>
            <person name="Chowdhury A."/>
            <person name="Snigdha A.R."/>
            <person name="Mortoza M.S."/>
            <person name="Matin S.A."/>
            <person name="Hoque S.M.E."/>
            <person name="Islam M.K."/>
            <person name="Roy D.K."/>
            <person name="Haider R."/>
            <person name="Moosa M.M."/>
            <person name="Elias S.M."/>
            <person name="Hasan A.M."/>
            <person name="Jahan S."/>
            <person name="Shafiuddin M."/>
            <person name="Mahmood N."/>
            <person name="Shommy N.S."/>
        </authorList>
    </citation>
    <scope>NUCLEOTIDE SEQUENCE [LARGE SCALE GENOMIC DNA]</scope>
    <source>
        <strain evidence="3">cv. O-4</strain>
    </source>
</reference>
<evidence type="ECO:0000313" key="2">
    <source>
        <dbReference type="EMBL" id="OMO81916.1"/>
    </source>
</evidence>
<feature type="region of interest" description="Disordered" evidence="1">
    <location>
        <begin position="1"/>
        <end position="22"/>
    </location>
</feature>